<gene>
    <name evidence="9" type="ORF">EZ437_14605</name>
</gene>
<keyword evidence="10" id="KW-1185">Reference proteome</keyword>
<evidence type="ECO:0000256" key="1">
    <source>
        <dbReference type="ARBA" id="ARBA00004651"/>
    </source>
</evidence>
<feature type="transmembrane region" description="Helical" evidence="6">
    <location>
        <begin position="718"/>
        <end position="740"/>
    </location>
</feature>
<feature type="transmembrane region" description="Helical" evidence="6">
    <location>
        <begin position="381"/>
        <end position="409"/>
    </location>
</feature>
<dbReference type="InterPro" id="IPR003838">
    <property type="entry name" value="ABC3_permease_C"/>
</dbReference>
<evidence type="ECO:0000256" key="3">
    <source>
        <dbReference type="ARBA" id="ARBA00022692"/>
    </source>
</evidence>
<dbReference type="OrthoDB" id="1451596at2"/>
<feature type="domain" description="MacB-like periplasmic core" evidence="8">
    <location>
        <begin position="20"/>
        <end position="244"/>
    </location>
</feature>
<organism evidence="9 10">
    <name type="scientific">Pedobacter psychroterrae</name>
    <dbReference type="NCBI Taxonomy" id="2530453"/>
    <lineage>
        <taxon>Bacteria</taxon>
        <taxon>Pseudomonadati</taxon>
        <taxon>Bacteroidota</taxon>
        <taxon>Sphingobacteriia</taxon>
        <taxon>Sphingobacteriales</taxon>
        <taxon>Sphingobacteriaceae</taxon>
        <taxon>Pedobacter</taxon>
    </lineage>
</organism>
<evidence type="ECO:0000259" key="7">
    <source>
        <dbReference type="Pfam" id="PF02687"/>
    </source>
</evidence>
<feature type="transmembrane region" description="Helical" evidence="6">
    <location>
        <begin position="334"/>
        <end position="361"/>
    </location>
</feature>
<evidence type="ECO:0000256" key="6">
    <source>
        <dbReference type="SAM" id="Phobius"/>
    </source>
</evidence>
<comment type="subcellular location">
    <subcellularLocation>
        <location evidence="1">Cell membrane</location>
        <topology evidence="1">Multi-pass membrane protein</topology>
    </subcellularLocation>
</comment>
<keyword evidence="3 6" id="KW-0812">Transmembrane</keyword>
<feature type="transmembrane region" description="Helical" evidence="6">
    <location>
        <begin position="760"/>
        <end position="780"/>
    </location>
</feature>
<evidence type="ECO:0000313" key="9">
    <source>
        <dbReference type="EMBL" id="TCD00451.1"/>
    </source>
</evidence>
<evidence type="ECO:0000259" key="8">
    <source>
        <dbReference type="Pfam" id="PF12704"/>
    </source>
</evidence>
<name>A0A4R0NIJ3_9SPHI</name>
<evidence type="ECO:0000256" key="4">
    <source>
        <dbReference type="ARBA" id="ARBA00022989"/>
    </source>
</evidence>
<dbReference type="Proteomes" id="UP000293347">
    <property type="component" value="Unassembled WGS sequence"/>
</dbReference>
<feature type="transmembrane region" description="Helical" evidence="6">
    <location>
        <begin position="21"/>
        <end position="41"/>
    </location>
</feature>
<accession>A0A4R0NIJ3</accession>
<dbReference type="InterPro" id="IPR050250">
    <property type="entry name" value="Macrolide_Exporter_MacB"/>
</dbReference>
<keyword evidence="5 6" id="KW-0472">Membrane</keyword>
<evidence type="ECO:0000313" key="10">
    <source>
        <dbReference type="Proteomes" id="UP000293347"/>
    </source>
</evidence>
<dbReference type="EMBL" id="SJSL01000003">
    <property type="protein sequence ID" value="TCD00451.1"/>
    <property type="molecule type" value="Genomic_DNA"/>
</dbReference>
<dbReference type="PANTHER" id="PTHR30572">
    <property type="entry name" value="MEMBRANE COMPONENT OF TRANSPORTER-RELATED"/>
    <property type="match status" value="1"/>
</dbReference>
<feature type="domain" description="MacB-like periplasmic core" evidence="8">
    <location>
        <begin position="439"/>
        <end position="615"/>
    </location>
</feature>
<dbReference type="PANTHER" id="PTHR30572:SF18">
    <property type="entry name" value="ABC-TYPE MACROLIDE FAMILY EXPORT SYSTEM PERMEASE COMPONENT 2"/>
    <property type="match status" value="1"/>
</dbReference>
<evidence type="ECO:0000256" key="2">
    <source>
        <dbReference type="ARBA" id="ARBA00022475"/>
    </source>
</evidence>
<dbReference type="InterPro" id="IPR025857">
    <property type="entry name" value="MacB_PCD"/>
</dbReference>
<dbReference type="AlphaFoldDB" id="A0A4R0NIJ3"/>
<reference evidence="9 10" key="1">
    <citation type="submission" date="2019-02" db="EMBL/GenBank/DDBJ databases">
        <title>Pedobacter sp. RP-1-14 sp. nov., isolated from Arctic soil.</title>
        <authorList>
            <person name="Dahal R.H."/>
        </authorList>
    </citation>
    <scope>NUCLEOTIDE SEQUENCE [LARGE SCALE GENOMIC DNA]</scope>
    <source>
        <strain evidence="9 10">RP-1-14</strain>
    </source>
</reference>
<feature type="domain" description="ABC3 transporter permease C-terminal" evidence="7">
    <location>
        <begin position="293"/>
        <end position="409"/>
    </location>
</feature>
<dbReference type="Pfam" id="PF02687">
    <property type="entry name" value="FtsX"/>
    <property type="match status" value="2"/>
</dbReference>
<feature type="transmembrane region" description="Helical" evidence="6">
    <location>
        <begin position="673"/>
        <end position="697"/>
    </location>
</feature>
<comment type="caution">
    <text evidence="9">The sequence shown here is derived from an EMBL/GenBank/DDBJ whole genome shotgun (WGS) entry which is preliminary data.</text>
</comment>
<sequence length="797" mass="88941">MFKLNLKIALRNLWKHKGYTFINLTGLAIGMASCILIFLFIRFQFSFDEDHKNEDRIYRVVTHWKYNAFDDVSSGVPVPFAAAARNEIAGFEKVGSIFKRGGIIHVNDQNGKTTIKTQQAIYYTDPDFFEVFSDIKWKYGKPQQALSAPNTVVLSEGFAIRFFGNTERAIGKNITLGINTNLEVTGVIQDMPQNSSFPLGIIVSYQTFYGRNNSNWDSVNSSSSCYVLLKEGVNLDDVQVQLDQFNSKYYPIQKVAGNQNNQLQALRDIHFSTAYDNFGESTIGKSEVYGLAIIGLFLMLTACINFINLSTAQSVNRSKEVGVRKVMGSKRKQLIVQFLTETFALSLIALLVACVIAEMVIPSMQNLFNGQIEFSLFSHPIILLFMAILVVIVAFLAGFYPALIVSGFSPALAIKNKISLNGKGLSIRKVLVVFQFSITVVLIIGTLVIVRQMEFVQKKSLGFNPNAVAMVSILGDSTSVTKFNTFREQVLPVSGIESISFCQSPPLSDDVNATDFTYNGIKNKDFELRTVRADENYFKVFDLKLIAGKIFMKSDTANGCVVNETFLKKINVSNPQDAIGKMLDASGNFMPITGVVKDYNDKSLKEGISGVAIFPGKNQYWNTAIKIDAKKIMPAMKEVERIWNRTFPNGIYQANFVNDEINSYYEGERITGVLFKVFAGVIIFISFIGLFGLISFVATQRTREVAIRKVLGASTIELVKMLNGSFLIMVFIANLIAWPLAYLFVKKWLAGFAYQMELTAWPFVLAMCISMLITLLTVSIRSYKAAVANTIDALKYE</sequence>
<proteinExistence type="predicted"/>
<dbReference type="RefSeq" id="WP_131596800.1">
    <property type="nucleotide sequence ID" value="NZ_SJSL01000003.1"/>
</dbReference>
<dbReference type="PROSITE" id="PS51257">
    <property type="entry name" value="PROKAR_LIPOPROTEIN"/>
    <property type="match status" value="1"/>
</dbReference>
<keyword evidence="2" id="KW-1003">Cell membrane</keyword>
<evidence type="ECO:0000256" key="5">
    <source>
        <dbReference type="ARBA" id="ARBA00023136"/>
    </source>
</evidence>
<protein>
    <submittedName>
        <fullName evidence="9">ABC transporter permease</fullName>
    </submittedName>
</protein>
<dbReference type="GO" id="GO:0005886">
    <property type="term" value="C:plasma membrane"/>
    <property type="evidence" value="ECO:0007669"/>
    <property type="project" value="UniProtKB-SubCell"/>
</dbReference>
<feature type="transmembrane region" description="Helical" evidence="6">
    <location>
        <begin position="430"/>
        <end position="450"/>
    </location>
</feature>
<feature type="domain" description="ABC3 transporter permease C-terminal" evidence="7">
    <location>
        <begin position="677"/>
        <end position="786"/>
    </location>
</feature>
<dbReference type="Pfam" id="PF12704">
    <property type="entry name" value="MacB_PCD"/>
    <property type="match status" value="2"/>
</dbReference>
<feature type="transmembrane region" description="Helical" evidence="6">
    <location>
        <begin position="288"/>
        <end position="309"/>
    </location>
</feature>
<keyword evidence="4 6" id="KW-1133">Transmembrane helix</keyword>
<dbReference type="GO" id="GO:0022857">
    <property type="term" value="F:transmembrane transporter activity"/>
    <property type="evidence" value="ECO:0007669"/>
    <property type="project" value="TreeGrafter"/>
</dbReference>